<dbReference type="HOGENOM" id="CLU_1181811_0_0_1"/>
<evidence type="ECO:0000313" key="2">
    <source>
        <dbReference type="EnsemblPlants" id="OMERI08G12600.1"/>
    </source>
</evidence>
<evidence type="ECO:0000256" key="1">
    <source>
        <dbReference type="SAM" id="MobiDB-lite"/>
    </source>
</evidence>
<dbReference type="AlphaFoldDB" id="A0A0E0ELN6"/>
<feature type="compositionally biased region" description="Low complexity" evidence="1">
    <location>
        <begin position="179"/>
        <end position="203"/>
    </location>
</feature>
<accession>A0A0E0ELN6</accession>
<dbReference type="Proteomes" id="UP000008021">
    <property type="component" value="Chromosome 8"/>
</dbReference>
<sequence>MSPGGGVAGAAKASLTGAREDDGDWGRTPRVPSSSPPLSVVSQPRVAKPPRRATFLLSCAASLPCKHSAAPPRSATVPPPRAMLGRGSLLSHTELPSLLPPPPLSRRRANTPLSPQPYRRVPAASRTTARAAAAAPSSPVSASPFHRCRSFPPEPRRCRRRAFLSSRQPPAPLSPPPLSCAAGRLPTPTTTSSHRSAAASPRLSPAPPPGRRPRPRPPRAGLAGSLSPFACHGCI</sequence>
<feature type="compositionally biased region" description="Basic and acidic residues" evidence="1">
    <location>
        <begin position="18"/>
        <end position="27"/>
    </location>
</feature>
<feature type="compositionally biased region" description="Low complexity" evidence="1">
    <location>
        <begin position="88"/>
        <end position="97"/>
    </location>
</feature>
<dbReference type="Gramene" id="OMERI08G12600.1">
    <property type="protein sequence ID" value="OMERI08G12600.1"/>
    <property type="gene ID" value="OMERI08G12600"/>
</dbReference>
<dbReference type="EnsemblPlants" id="OMERI08G12600.1">
    <property type="protein sequence ID" value="OMERI08G12600.1"/>
    <property type="gene ID" value="OMERI08G12600"/>
</dbReference>
<proteinExistence type="predicted"/>
<keyword evidence="3" id="KW-1185">Reference proteome</keyword>
<feature type="region of interest" description="Disordered" evidence="1">
    <location>
        <begin position="65"/>
        <end position="235"/>
    </location>
</feature>
<feature type="compositionally biased region" description="Pro residues" evidence="1">
    <location>
        <begin position="169"/>
        <end position="178"/>
    </location>
</feature>
<evidence type="ECO:0000313" key="3">
    <source>
        <dbReference type="Proteomes" id="UP000008021"/>
    </source>
</evidence>
<organism evidence="2">
    <name type="scientific">Oryza meridionalis</name>
    <dbReference type="NCBI Taxonomy" id="40149"/>
    <lineage>
        <taxon>Eukaryota</taxon>
        <taxon>Viridiplantae</taxon>
        <taxon>Streptophyta</taxon>
        <taxon>Embryophyta</taxon>
        <taxon>Tracheophyta</taxon>
        <taxon>Spermatophyta</taxon>
        <taxon>Magnoliopsida</taxon>
        <taxon>Liliopsida</taxon>
        <taxon>Poales</taxon>
        <taxon>Poaceae</taxon>
        <taxon>BOP clade</taxon>
        <taxon>Oryzoideae</taxon>
        <taxon>Oryzeae</taxon>
        <taxon>Oryzinae</taxon>
        <taxon>Oryza</taxon>
    </lineage>
</organism>
<feature type="compositionally biased region" description="Low complexity" evidence="1">
    <location>
        <begin position="29"/>
        <end position="46"/>
    </location>
</feature>
<name>A0A0E0ELN6_9ORYZ</name>
<protein>
    <submittedName>
        <fullName evidence="2">Uncharacterized protein</fullName>
    </submittedName>
</protein>
<reference evidence="2" key="2">
    <citation type="submission" date="2018-05" db="EMBL/GenBank/DDBJ databases">
        <title>OmerRS3 (Oryza meridionalis Reference Sequence Version 3).</title>
        <authorList>
            <person name="Zhang J."/>
            <person name="Kudrna D."/>
            <person name="Lee S."/>
            <person name="Talag J."/>
            <person name="Welchert J."/>
            <person name="Wing R.A."/>
        </authorList>
    </citation>
    <scope>NUCLEOTIDE SEQUENCE [LARGE SCALE GENOMIC DNA]</scope>
    <source>
        <strain evidence="2">cv. OR44</strain>
    </source>
</reference>
<reference evidence="2" key="1">
    <citation type="submission" date="2015-04" db="UniProtKB">
        <authorList>
            <consortium name="EnsemblPlants"/>
        </authorList>
    </citation>
    <scope>IDENTIFICATION</scope>
</reference>
<feature type="compositionally biased region" description="Low complexity" evidence="1">
    <location>
        <begin position="119"/>
        <end position="144"/>
    </location>
</feature>
<feature type="region of interest" description="Disordered" evidence="1">
    <location>
        <begin position="1"/>
        <end position="47"/>
    </location>
</feature>